<evidence type="ECO:0000313" key="10">
    <source>
        <dbReference type="Proteomes" id="UP000094869"/>
    </source>
</evidence>
<dbReference type="PANTHER" id="PTHR30363:SF44">
    <property type="entry name" value="AGA OPERON TRANSCRIPTIONAL REPRESSOR-RELATED"/>
    <property type="match status" value="1"/>
</dbReference>
<evidence type="ECO:0000256" key="2">
    <source>
        <dbReference type="ARBA" id="ARBA00023163"/>
    </source>
</evidence>
<evidence type="ECO:0000313" key="7">
    <source>
        <dbReference type="EMBL" id="ODR56996.1"/>
    </source>
</evidence>
<dbReference type="InterPro" id="IPR001034">
    <property type="entry name" value="DeoR_HTH"/>
</dbReference>
<dbReference type="PATRIC" id="fig|1432052.3.peg.1890"/>
<dbReference type="SUPFAM" id="SSF46785">
    <property type="entry name" value="Winged helix' DNA-binding domain"/>
    <property type="match status" value="1"/>
</dbReference>
<dbReference type="Pfam" id="PF08220">
    <property type="entry name" value="HTH_DeoR"/>
    <property type="match status" value="1"/>
</dbReference>
<dbReference type="InterPro" id="IPR037171">
    <property type="entry name" value="NagB/RpiA_transferase-like"/>
</dbReference>
<keyword evidence="1" id="KW-0805">Transcription regulation</keyword>
<reference evidence="7 10" key="2">
    <citation type="submission" date="2016-08" db="EMBL/GenBank/DDBJ databases">
        <title>Characterization of Isolates of Eisenbergiella tayi Derived from Blood Cultures, Using Whole Genome Sequencing.</title>
        <authorList>
            <person name="Bernier A.-M."/>
            <person name="Burdz T."/>
            <person name="Wiebe D."/>
            <person name="Bernard K."/>
        </authorList>
    </citation>
    <scope>NUCLEOTIDE SEQUENCE [LARGE SCALE GENOMIC DNA]</scope>
    <source>
        <strain evidence="7 10">NML120146</strain>
    </source>
</reference>
<dbReference type="InterPro" id="IPR036388">
    <property type="entry name" value="WH-like_DNA-bd_sf"/>
</dbReference>
<dbReference type="Gene3D" id="1.10.10.10">
    <property type="entry name" value="Winged helix-like DNA-binding domain superfamily/Winged helix DNA-binding domain"/>
    <property type="match status" value="1"/>
</dbReference>
<dbReference type="EMBL" id="MEHA01000011">
    <property type="protein sequence ID" value="ODR50302.1"/>
    <property type="molecule type" value="Genomic_DNA"/>
</dbReference>
<dbReference type="InterPro" id="IPR036390">
    <property type="entry name" value="WH_DNA-bd_sf"/>
</dbReference>
<dbReference type="PANTHER" id="PTHR30363">
    <property type="entry name" value="HTH-TYPE TRANSCRIPTIONAL REGULATOR SRLR-RELATED"/>
    <property type="match status" value="1"/>
</dbReference>
<evidence type="ECO:0000259" key="3">
    <source>
        <dbReference type="PROSITE" id="PS51000"/>
    </source>
</evidence>
<dbReference type="Proteomes" id="UP000094869">
    <property type="component" value="Unassembled WGS sequence"/>
</dbReference>
<dbReference type="Proteomes" id="UP000094067">
    <property type="component" value="Unassembled WGS sequence"/>
</dbReference>
<dbReference type="AlphaFoldDB" id="A0A1E3B0J1"/>
<sequence>MTTQEKKEFIIKILDTQSSVTVSQLSEAFKISDVSVRKLLAAMEQEGLVKRTWGGAISAYGSLNEFSHKEKEWKHTAEKLSIAYAAYDCISDGDAVFLDCGTTTTQLARVIRSGSKRKILVGTNAINIAMELSEAEDISVIVIGGNFRHRILSCVGAYAEEMMKTLFFDKGFISGNHLTLEHGFTTPDLQEARMKRLMMASCKEHYIALDYSKFGDDSLGLIASVSDLDGIVTDWRTPAPFIDQLRDRGVKVVQGNEVLSTREGMFV</sequence>
<dbReference type="EMBL" id="MEHD01000022">
    <property type="protein sequence ID" value="ODR56996.1"/>
    <property type="molecule type" value="Genomic_DNA"/>
</dbReference>
<keyword evidence="5" id="KW-0808">Transferase</keyword>
<reference evidence="8 11" key="1">
    <citation type="submission" date="2016-07" db="EMBL/GenBank/DDBJ databases">
        <title>Characterization of isolates of Eisenbergiella tayi derived from blood cultures, using whole genome sequencing.</title>
        <authorList>
            <person name="Burdz T."/>
            <person name="Wiebe D."/>
            <person name="Huynh C."/>
            <person name="Bernard K."/>
        </authorList>
    </citation>
    <scope>NUCLEOTIDE SEQUENCE [LARGE SCALE GENOMIC DNA]</scope>
    <source>
        <strain evidence="4 8">NML 110608</strain>
        <strain evidence="5 11">NML 120489</strain>
    </source>
</reference>
<evidence type="ECO:0000313" key="11">
    <source>
        <dbReference type="Proteomes" id="UP000095003"/>
    </source>
</evidence>
<comment type="caution">
    <text evidence="5">The sequence shown here is derived from an EMBL/GenBank/DDBJ whole genome shotgun (WGS) entry which is preliminary data.</text>
</comment>
<evidence type="ECO:0000313" key="4">
    <source>
        <dbReference type="EMBL" id="ODM05141.1"/>
    </source>
</evidence>
<accession>A0A1E3B0J1</accession>
<evidence type="ECO:0000256" key="1">
    <source>
        <dbReference type="ARBA" id="ARBA00023015"/>
    </source>
</evidence>
<organism evidence="5 11">
    <name type="scientific">Eisenbergiella tayi</name>
    <dbReference type="NCBI Taxonomy" id="1432052"/>
    <lineage>
        <taxon>Bacteria</taxon>
        <taxon>Bacillati</taxon>
        <taxon>Bacillota</taxon>
        <taxon>Clostridia</taxon>
        <taxon>Lachnospirales</taxon>
        <taxon>Lachnospiraceae</taxon>
        <taxon>Eisenbergiella</taxon>
    </lineage>
</organism>
<proteinExistence type="predicted"/>
<dbReference type="Proteomes" id="UP000095003">
    <property type="component" value="Unassembled WGS sequence"/>
</dbReference>
<keyword evidence="10" id="KW-1185">Reference proteome</keyword>
<dbReference type="Pfam" id="PF00455">
    <property type="entry name" value="DeoRC"/>
    <property type="match status" value="1"/>
</dbReference>
<gene>
    <name evidence="5" type="primary">lacR_1</name>
    <name evidence="4" type="synonym">lacR_2</name>
    <name evidence="5" type="ORF">BEH84_01727</name>
    <name evidence="6" type="ORF">BEI59_15690</name>
    <name evidence="4" type="ORF">BEI61_01024</name>
    <name evidence="7" type="ORF">BEI63_12530</name>
</gene>
<dbReference type="EMBL" id="MCGI01000001">
    <property type="protein sequence ID" value="ODM14006.1"/>
    <property type="molecule type" value="Genomic_DNA"/>
</dbReference>
<reference evidence="6 9" key="3">
    <citation type="submission" date="2016-08" db="EMBL/GenBank/DDBJ databases">
        <authorList>
            <person name="Seilhamer J.J."/>
        </authorList>
    </citation>
    <scope>NUCLEOTIDE SEQUENCE [LARGE SCALE GENOMIC DNA]</scope>
    <source>
        <strain evidence="6 9">NML150140-1</strain>
    </source>
</reference>
<dbReference type="InterPro" id="IPR050313">
    <property type="entry name" value="Carb_Metab_HTH_regulators"/>
</dbReference>
<dbReference type="SUPFAM" id="SSF100950">
    <property type="entry name" value="NagB/RpiA/CoA transferase-like"/>
    <property type="match status" value="1"/>
</dbReference>
<dbReference type="SMART" id="SM00420">
    <property type="entry name" value="HTH_DEOR"/>
    <property type="match status" value="1"/>
</dbReference>
<dbReference type="EMBL" id="MCGH01000002">
    <property type="protein sequence ID" value="ODM05141.1"/>
    <property type="molecule type" value="Genomic_DNA"/>
</dbReference>
<evidence type="ECO:0000313" key="9">
    <source>
        <dbReference type="Proteomes" id="UP000094271"/>
    </source>
</evidence>
<dbReference type="GO" id="GO:0003700">
    <property type="term" value="F:DNA-binding transcription factor activity"/>
    <property type="evidence" value="ECO:0007669"/>
    <property type="project" value="InterPro"/>
</dbReference>
<dbReference type="OrthoDB" id="9797223at2"/>
<protein>
    <submittedName>
        <fullName evidence="6">DeoR family transcriptional regulator</fullName>
    </submittedName>
    <submittedName>
        <fullName evidence="5">Lactose phosphotransferase system repressor</fullName>
    </submittedName>
</protein>
<dbReference type="GeneID" id="93300098"/>
<dbReference type="PROSITE" id="PS51000">
    <property type="entry name" value="HTH_DEOR_2"/>
    <property type="match status" value="1"/>
</dbReference>
<keyword evidence="2" id="KW-0804">Transcription</keyword>
<dbReference type="RefSeq" id="WP_044963492.1">
    <property type="nucleotide sequence ID" value="NZ_BAABXS010000002.1"/>
</dbReference>
<dbReference type="GO" id="GO:0016740">
    <property type="term" value="F:transferase activity"/>
    <property type="evidence" value="ECO:0007669"/>
    <property type="project" value="UniProtKB-KW"/>
</dbReference>
<evidence type="ECO:0000313" key="5">
    <source>
        <dbReference type="EMBL" id="ODM14006.1"/>
    </source>
</evidence>
<feature type="domain" description="HTH deoR-type" evidence="3">
    <location>
        <begin position="3"/>
        <end position="58"/>
    </location>
</feature>
<dbReference type="InterPro" id="IPR014036">
    <property type="entry name" value="DeoR-like_C"/>
</dbReference>
<dbReference type="Proteomes" id="UP000094271">
    <property type="component" value="Unassembled WGS sequence"/>
</dbReference>
<evidence type="ECO:0000313" key="6">
    <source>
        <dbReference type="EMBL" id="ODR50302.1"/>
    </source>
</evidence>
<name>A0A1E3B0J1_9FIRM</name>
<dbReference type="SMART" id="SM01134">
    <property type="entry name" value="DeoRC"/>
    <property type="match status" value="1"/>
</dbReference>
<evidence type="ECO:0000313" key="8">
    <source>
        <dbReference type="Proteomes" id="UP000094067"/>
    </source>
</evidence>